<comment type="subcellular location">
    <subcellularLocation>
        <location evidence="1">Nucleus</location>
    </subcellularLocation>
</comment>
<evidence type="ECO:0000259" key="9">
    <source>
        <dbReference type="PROSITE" id="PS50174"/>
    </source>
</evidence>
<evidence type="ECO:0000313" key="10">
    <source>
        <dbReference type="EMBL" id="OAY31564.1"/>
    </source>
</evidence>
<proteinExistence type="predicted"/>
<dbReference type="GO" id="GO:0000398">
    <property type="term" value="P:mRNA splicing, via spliceosome"/>
    <property type="evidence" value="ECO:0000318"/>
    <property type="project" value="GO_Central"/>
</dbReference>
<feature type="compositionally biased region" description="Low complexity" evidence="7">
    <location>
        <begin position="160"/>
        <end position="171"/>
    </location>
</feature>
<feature type="region of interest" description="Disordered" evidence="7">
    <location>
        <begin position="110"/>
        <end position="188"/>
    </location>
</feature>
<dbReference type="GO" id="GO:0005634">
    <property type="term" value="C:nucleus"/>
    <property type="evidence" value="ECO:0007669"/>
    <property type="project" value="UniProtKB-SubCell"/>
</dbReference>
<evidence type="ECO:0000256" key="2">
    <source>
        <dbReference type="ARBA" id="ARBA00022664"/>
    </source>
</evidence>
<evidence type="ECO:0000256" key="3">
    <source>
        <dbReference type="ARBA" id="ARBA00022884"/>
    </source>
</evidence>
<protein>
    <recommendedName>
        <fullName evidence="12">G-patch domain-containing protein</fullName>
    </recommendedName>
</protein>
<evidence type="ECO:0008006" key="12">
    <source>
        <dbReference type="Google" id="ProtNLM"/>
    </source>
</evidence>
<dbReference type="SMART" id="SM00443">
    <property type="entry name" value="G_patch"/>
    <property type="match status" value="1"/>
</dbReference>
<dbReference type="PANTHER" id="PTHR13288">
    <property type="entry name" value="SPLICING FACTOR 45 SPF45"/>
    <property type="match status" value="1"/>
</dbReference>
<evidence type="ECO:0000313" key="11">
    <source>
        <dbReference type="Proteomes" id="UP000091857"/>
    </source>
</evidence>
<keyword evidence="3 6" id="KW-0694">RNA-binding</keyword>
<evidence type="ECO:0000256" key="4">
    <source>
        <dbReference type="ARBA" id="ARBA00023187"/>
    </source>
</evidence>
<dbReference type="InterPro" id="IPR035979">
    <property type="entry name" value="RBD_domain_sf"/>
</dbReference>
<dbReference type="Gene3D" id="3.30.70.330">
    <property type="match status" value="1"/>
</dbReference>
<dbReference type="InterPro" id="IPR003954">
    <property type="entry name" value="RRM_euk-type"/>
</dbReference>
<dbReference type="Gramene" id="Manes.14G122600.1.v8.1">
    <property type="protein sequence ID" value="Manes.14G122600.1.v8.1.CDS"/>
    <property type="gene ID" value="Manes.14G122600.v8.1"/>
</dbReference>
<dbReference type="OMA" id="GFGQRQN"/>
<dbReference type="AlphaFoldDB" id="A0A2C9UL92"/>
<dbReference type="InterPro" id="IPR000467">
    <property type="entry name" value="G_patch_dom"/>
</dbReference>
<feature type="region of interest" description="Disordered" evidence="7">
    <location>
        <begin position="1"/>
        <end position="43"/>
    </location>
</feature>
<organism evidence="10 11">
    <name type="scientific">Manihot esculenta</name>
    <name type="common">Cassava</name>
    <name type="synonym">Jatropha manihot</name>
    <dbReference type="NCBI Taxonomy" id="3983"/>
    <lineage>
        <taxon>Eukaryota</taxon>
        <taxon>Viridiplantae</taxon>
        <taxon>Streptophyta</taxon>
        <taxon>Embryophyta</taxon>
        <taxon>Tracheophyta</taxon>
        <taxon>Spermatophyta</taxon>
        <taxon>Magnoliopsida</taxon>
        <taxon>eudicotyledons</taxon>
        <taxon>Gunneridae</taxon>
        <taxon>Pentapetalae</taxon>
        <taxon>rosids</taxon>
        <taxon>fabids</taxon>
        <taxon>Malpighiales</taxon>
        <taxon>Euphorbiaceae</taxon>
        <taxon>Crotonoideae</taxon>
        <taxon>Manihoteae</taxon>
        <taxon>Manihot</taxon>
    </lineage>
</organism>
<keyword evidence="2 6" id="KW-0507">mRNA processing</keyword>
<dbReference type="GO" id="GO:0009507">
    <property type="term" value="C:chloroplast"/>
    <property type="evidence" value="ECO:0007669"/>
    <property type="project" value="UniProtKB-UniRule"/>
</dbReference>
<evidence type="ECO:0000256" key="1">
    <source>
        <dbReference type="ARBA" id="ARBA00004123"/>
    </source>
</evidence>
<feature type="compositionally biased region" description="Polar residues" evidence="7">
    <location>
        <begin position="22"/>
        <end position="32"/>
    </location>
</feature>
<dbReference type="EMBL" id="CM004400">
    <property type="protein sequence ID" value="OAY31564.1"/>
    <property type="molecule type" value="Genomic_DNA"/>
</dbReference>
<accession>A0A2C9UL92</accession>
<feature type="domain" description="G-patch" evidence="9">
    <location>
        <begin position="193"/>
        <end position="239"/>
    </location>
</feature>
<name>A0A2C9UL92_MANES</name>
<dbReference type="FunFam" id="3.30.70.330:FF:000079">
    <property type="entry name" value="Putative splicing factor 45"/>
    <property type="match status" value="1"/>
</dbReference>
<evidence type="ECO:0000256" key="5">
    <source>
        <dbReference type="ARBA" id="ARBA00023242"/>
    </source>
</evidence>
<dbReference type="PROSITE" id="PS50102">
    <property type="entry name" value="RRM"/>
    <property type="match status" value="1"/>
</dbReference>
<sequence length="368" mass="40588">MLGGLYGDLPPPSSAEEDKSTTKSSTMWSGSTLMAPPTLRKPSTALATPKIIVKSQNKTKLQNSASKTITFPAGTTFPSVLSEEPGPPALVGLTSVVIEEYDPARPNDYEEYRREKKRKALEAERMRELERRRHEEEERERERDSNISGEEAWRRRAVMSSAVPRSPSPSSNGDGFTIGKSETGGLGVGAGGQMTAAQRMMAKMGWKEGPGLGKKEQGITTPLMAKNIDRRAGVIVNASERRPEKKVKSVNFNGPPTRVLMLRNMVGPGEVDDELEEVVGSECAKYGTVTRVLIFEITESNFPSEEAVRIFVQFERSEETTKALVDLDGRYFGGNVVRATFYDEEGSARTNWLPCPVNSQVFDICLFQ</sequence>
<gene>
    <name evidence="10" type="ORF">MANES_14G122600v8</name>
</gene>
<dbReference type="GO" id="GO:0003723">
    <property type="term" value="F:RNA binding"/>
    <property type="evidence" value="ECO:0007669"/>
    <property type="project" value="UniProtKB-UniRule"/>
</dbReference>
<dbReference type="InterPro" id="IPR012677">
    <property type="entry name" value="Nucleotide-bd_a/b_plait_sf"/>
</dbReference>
<comment type="caution">
    <text evidence="10">The sequence shown here is derived from an EMBL/GenBank/DDBJ whole genome shotgun (WGS) entry which is preliminary data.</text>
</comment>
<dbReference type="Proteomes" id="UP000091857">
    <property type="component" value="Chromosome 14"/>
</dbReference>
<evidence type="ECO:0000256" key="7">
    <source>
        <dbReference type="SAM" id="MobiDB-lite"/>
    </source>
</evidence>
<dbReference type="InterPro" id="IPR040052">
    <property type="entry name" value="RBM17"/>
</dbReference>
<keyword evidence="4 6" id="KW-0508">mRNA splicing</keyword>
<dbReference type="PIRSF" id="PIRSF031066">
    <property type="entry name" value="Splicing_factor_SPF45"/>
    <property type="match status" value="1"/>
</dbReference>
<evidence type="ECO:0000259" key="8">
    <source>
        <dbReference type="PROSITE" id="PS50102"/>
    </source>
</evidence>
<dbReference type="PROSITE" id="PS50174">
    <property type="entry name" value="G_PATCH"/>
    <property type="match status" value="1"/>
</dbReference>
<dbReference type="CDD" id="cd12647">
    <property type="entry name" value="RRM_UHM_SPF45"/>
    <property type="match status" value="1"/>
</dbReference>
<dbReference type="PANTHER" id="PTHR13288:SF8">
    <property type="entry name" value="SPLICING FACTOR 45"/>
    <property type="match status" value="1"/>
</dbReference>
<feature type="compositionally biased region" description="Basic and acidic residues" evidence="7">
    <location>
        <begin position="110"/>
        <end position="145"/>
    </location>
</feature>
<dbReference type="SMART" id="SM00361">
    <property type="entry name" value="RRM_1"/>
    <property type="match status" value="1"/>
</dbReference>
<dbReference type="GO" id="GO:0043484">
    <property type="term" value="P:regulation of RNA splicing"/>
    <property type="evidence" value="ECO:0007669"/>
    <property type="project" value="UniProtKB-UniRule"/>
</dbReference>
<keyword evidence="5" id="KW-0539">Nucleus</keyword>
<dbReference type="SUPFAM" id="SSF54928">
    <property type="entry name" value="RNA-binding domain, RBD"/>
    <property type="match status" value="1"/>
</dbReference>
<reference evidence="11" key="1">
    <citation type="journal article" date="2016" name="Nat. Biotechnol.">
        <title>Sequencing wild and cultivated cassava and related species reveals extensive interspecific hybridization and genetic diversity.</title>
        <authorList>
            <person name="Bredeson J.V."/>
            <person name="Lyons J.B."/>
            <person name="Prochnik S.E."/>
            <person name="Wu G.A."/>
            <person name="Ha C.M."/>
            <person name="Edsinger-Gonzales E."/>
            <person name="Grimwood J."/>
            <person name="Schmutz J."/>
            <person name="Rabbi I.Y."/>
            <person name="Egesi C."/>
            <person name="Nauluvula P."/>
            <person name="Lebot V."/>
            <person name="Ndunguru J."/>
            <person name="Mkamilo G."/>
            <person name="Bart R.S."/>
            <person name="Setter T.L."/>
            <person name="Gleadow R.M."/>
            <person name="Kulakow P."/>
            <person name="Ferguson M.E."/>
            <person name="Rounsley S."/>
            <person name="Rokhsar D.S."/>
        </authorList>
    </citation>
    <scope>NUCLEOTIDE SEQUENCE [LARGE SCALE GENOMIC DNA]</scope>
    <source>
        <strain evidence="11">cv. AM560-2</strain>
    </source>
</reference>
<evidence type="ECO:0000256" key="6">
    <source>
        <dbReference type="PIRNR" id="PIRNR031066"/>
    </source>
</evidence>
<dbReference type="GO" id="GO:0045292">
    <property type="term" value="P:mRNA cis splicing, via spliceosome"/>
    <property type="evidence" value="ECO:0007669"/>
    <property type="project" value="UniProtKB-UniRule"/>
</dbReference>
<feature type="domain" description="RRM" evidence="8">
    <location>
        <begin position="258"/>
        <end position="344"/>
    </location>
</feature>
<dbReference type="Pfam" id="PF01585">
    <property type="entry name" value="G-patch"/>
    <property type="match status" value="1"/>
</dbReference>
<dbReference type="STRING" id="3983.A0A2C9UL92"/>
<dbReference type="InterPro" id="IPR000504">
    <property type="entry name" value="RRM_dom"/>
</dbReference>
<dbReference type="InterPro" id="IPR034653">
    <property type="entry name" value="SPF45_RRM"/>
</dbReference>
<keyword evidence="11" id="KW-1185">Reference proteome</keyword>